<dbReference type="PANTHER" id="PTHR31595">
    <property type="entry name" value="LONG-CHAIN-ALCOHOL O-FATTY-ACYLTRANSFERASE 3-RELATED"/>
    <property type="match status" value="1"/>
</dbReference>
<dbReference type="EMBL" id="CACVBM020000588">
    <property type="protein sequence ID" value="CAA7021096.1"/>
    <property type="molecule type" value="Genomic_DNA"/>
</dbReference>
<feature type="domain" description="Wax synthase" evidence="10">
    <location>
        <begin position="176"/>
        <end position="263"/>
    </location>
</feature>
<comment type="subcellular location">
    <subcellularLocation>
        <location evidence="1">Membrane</location>
        <topology evidence="1">Multi-pass membrane protein</topology>
    </subcellularLocation>
</comment>
<dbReference type="AlphaFoldDB" id="A0A6D2I034"/>
<feature type="transmembrane region" description="Helical" evidence="9">
    <location>
        <begin position="289"/>
        <end position="308"/>
    </location>
</feature>
<keyword evidence="5 9" id="KW-1133">Transmembrane helix</keyword>
<dbReference type="GO" id="GO:0016020">
    <property type="term" value="C:membrane"/>
    <property type="evidence" value="ECO:0007669"/>
    <property type="project" value="UniProtKB-SubCell"/>
</dbReference>
<sequence length="344" mass="39773">MEEELKSLVKVWVCTIVSISYCYYLPPKIKAGVFRFLAVFPVCSMFLVLPMLFSISIFSSYTAFLLSALSNIRLLLFAFDQGPLVPLPPNLFKFICFTCFPILLQQNPKSQDHIPKWVFAVKVAIFGILLHIFIHKPNMPPTLLLGLHLLHVYLSLELLLTVLKVLFTIILKCELKPQFNEPYLATSPQNFWGRRWNLVVSATLRAGVYTPVRRVCNRLMSSGWARSMGIFAAFLISGLFHELTFFYVTRETPTWEITWFFVLHGLCTAAEVAVKRTKFLRLWWPERQAVSWLLMMGFLVATVVWLIVPPFIRCNPIERGVSETLLVIDFFRRKFLFTFSVIIT</sequence>
<evidence type="ECO:0000256" key="4">
    <source>
        <dbReference type="ARBA" id="ARBA00022692"/>
    </source>
</evidence>
<dbReference type="PANTHER" id="PTHR31595:SF70">
    <property type="entry name" value="LONG-CHAIN-ALCOHOL O-FATTY-ACYLTRANSFERASE 3-RELATED"/>
    <property type="match status" value="1"/>
</dbReference>
<dbReference type="GO" id="GO:0006629">
    <property type="term" value="P:lipid metabolic process"/>
    <property type="evidence" value="ECO:0007669"/>
    <property type="project" value="UniProtKB-KW"/>
</dbReference>
<evidence type="ECO:0000256" key="6">
    <source>
        <dbReference type="ARBA" id="ARBA00023098"/>
    </source>
</evidence>
<accession>A0A6D2I034</accession>
<comment type="similarity">
    <text evidence="2">Belongs to the wax synthase family.</text>
</comment>
<proteinExistence type="inferred from homology"/>
<evidence type="ECO:0000256" key="5">
    <source>
        <dbReference type="ARBA" id="ARBA00022989"/>
    </source>
</evidence>
<dbReference type="OrthoDB" id="1077582at2759"/>
<evidence type="ECO:0000259" key="10">
    <source>
        <dbReference type="Pfam" id="PF13813"/>
    </source>
</evidence>
<feature type="transmembrane region" description="Helical" evidence="9">
    <location>
        <begin position="228"/>
        <end position="248"/>
    </location>
</feature>
<keyword evidence="6" id="KW-0443">Lipid metabolism</keyword>
<feature type="transmembrane region" description="Helical" evidence="9">
    <location>
        <begin position="116"/>
        <end position="134"/>
    </location>
</feature>
<feature type="transmembrane region" description="Helical" evidence="9">
    <location>
        <begin position="32"/>
        <end position="53"/>
    </location>
</feature>
<evidence type="ECO:0000256" key="9">
    <source>
        <dbReference type="SAM" id="Phobius"/>
    </source>
</evidence>
<dbReference type="InterPro" id="IPR044851">
    <property type="entry name" value="Wax_synthase"/>
</dbReference>
<protein>
    <recommendedName>
        <fullName evidence="10">Wax synthase domain-containing protein</fullName>
    </recommendedName>
</protein>
<keyword evidence="4 9" id="KW-0812">Transmembrane</keyword>
<organism evidence="11 12">
    <name type="scientific">Microthlaspi erraticum</name>
    <dbReference type="NCBI Taxonomy" id="1685480"/>
    <lineage>
        <taxon>Eukaryota</taxon>
        <taxon>Viridiplantae</taxon>
        <taxon>Streptophyta</taxon>
        <taxon>Embryophyta</taxon>
        <taxon>Tracheophyta</taxon>
        <taxon>Spermatophyta</taxon>
        <taxon>Magnoliopsida</taxon>
        <taxon>eudicotyledons</taxon>
        <taxon>Gunneridae</taxon>
        <taxon>Pentapetalae</taxon>
        <taxon>rosids</taxon>
        <taxon>malvids</taxon>
        <taxon>Brassicales</taxon>
        <taxon>Brassicaceae</taxon>
        <taxon>Coluteocarpeae</taxon>
        <taxon>Microthlaspi</taxon>
    </lineage>
</organism>
<dbReference type="PIRSF" id="PIRSF037006">
    <property type="entry name" value="Wax_synthase"/>
    <property type="match status" value="1"/>
</dbReference>
<dbReference type="Proteomes" id="UP000467841">
    <property type="component" value="Unassembled WGS sequence"/>
</dbReference>
<dbReference type="InterPro" id="IPR032805">
    <property type="entry name" value="Wax_synthase_dom"/>
</dbReference>
<reference evidence="11" key="1">
    <citation type="submission" date="2020-01" db="EMBL/GenBank/DDBJ databases">
        <authorList>
            <person name="Mishra B."/>
        </authorList>
    </citation>
    <scope>NUCLEOTIDE SEQUENCE [LARGE SCALE GENOMIC DNA]</scope>
</reference>
<dbReference type="InterPro" id="IPR017088">
    <property type="entry name" value="Wax_synthase_Magnoliopsida"/>
</dbReference>
<feature type="transmembrane region" description="Helical" evidence="9">
    <location>
        <begin position="254"/>
        <end position="274"/>
    </location>
</feature>
<evidence type="ECO:0000313" key="12">
    <source>
        <dbReference type="Proteomes" id="UP000467841"/>
    </source>
</evidence>
<evidence type="ECO:0000313" key="11">
    <source>
        <dbReference type="EMBL" id="CAA7021096.1"/>
    </source>
</evidence>
<evidence type="ECO:0000256" key="2">
    <source>
        <dbReference type="ARBA" id="ARBA00007282"/>
    </source>
</evidence>
<name>A0A6D2I034_9BRAS</name>
<keyword evidence="3" id="KW-0808">Transferase</keyword>
<feature type="transmembrane region" description="Helical" evidence="9">
    <location>
        <begin position="146"/>
        <end position="171"/>
    </location>
</feature>
<comment type="caution">
    <text evidence="11">The sequence shown here is derived from an EMBL/GenBank/DDBJ whole genome shotgun (WGS) entry which is preliminary data.</text>
</comment>
<evidence type="ECO:0000256" key="3">
    <source>
        <dbReference type="ARBA" id="ARBA00022679"/>
    </source>
</evidence>
<evidence type="ECO:0000256" key="8">
    <source>
        <dbReference type="ARBA" id="ARBA00023315"/>
    </source>
</evidence>
<keyword evidence="7 9" id="KW-0472">Membrane</keyword>
<evidence type="ECO:0000256" key="7">
    <source>
        <dbReference type="ARBA" id="ARBA00023136"/>
    </source>
</evidence>
<keyword evidence="12" id="KW-1185">Reference proteome</keyword>
<keyword evidence="8" id="KW-0012">Acyltransferase</keyword>
<dbReference type="Pfam" id="PF13813">
    <property type="entry name" value="MBOAT_2"/>
    <property type="match status" value="1"/>
</dbReference>
<dbReference type="GO" id="GO:0008374">
    <property type="term" value="F:O-acyltransferase activity"/>
    <property type="evidence" value="ECO:0007669"/>
    <property type="project" value="InterPro"/>
</dbReference>
<gene>
    <name evidence="11" type="ORF">MERR_LOCUS8331</name>
</gene>
<evidence type="ECO:0000256" key="1">
    <source>
        <dbReference type="ARBA" id="ARBA00004141"/>
    </source>
</evidence>
<feature type="transmembrane region" description="Helical" evidence="9">
    <location>
        <begin position="85"/>
        <end position="104"/>
    </location>
</feature>